<reference evidence="3" key="2">
    <citation type="submission" date="2020-12" db="UniProtKB">
        <authorList>
            <consortium name="WormBaseParasite"/>
        </authorList>
    </citation>
    <scope>IDENTIFICATION</scope>
</reference>
<dbReference type="EMBL" id="LN609528">
    <property type="protein sequence ID" value="CEF65022.1"/>
    <property type="molecule type" value="Genomic_DNA"/>
</dbReference>
<dbReference type="RefSeq" id="XP_024504223.1">
    <property type="nucleotide sequence ID" value="XM_024650446.1"/>
</dbReference>
<evidence type="ECO:0000313" key="1">
    <source>
        <dbReference type="EMBL" id="CEF65022.1"/>
    </source>
</evidence>
<dbReference type="CTD" id="36377387"/>
<evidence type="ECO:0000313" key="4">
    <source>
        <dbReference type="WormBase" id="SRAE_1000327500"/>
    </source>
</evidence>
<dbReference type="WormBase" id="SRAE_1000327500">
    <property type="protein sequence ID" value="SRP06954"/>
    <property type="gene ID" value="WBGene00259892"/>
</dbReference>
<accession>A0A090L5M0</accession>
<dbReference type="Proteomes" id="UP000035682">
    <property type="component" value="Unplaced"/>
</dbReference>
<evidence type="ECO:0000313" key="3">
    <source>
        <dbReference type="WBParaSite" id="SRAE_1000327500.1"/>
    </source>
</evidence>
<gene>
    <name evidence="1 3 4" type="ORF">SRAE_1000327500</name>
</gene>
<protein>
    <submittedName>
        <fullName evidence="1 3">Uncharacterized protein</fullName>
    </submittedName>
</protein>
<dbReference type="GeneID" id="36377387"/>
<dbReference type="WBParaSite" id="SRAE_1000327500.1">
    <property type="protein sequence ID" value="SRAE_1000327500.1"/>
    <property type="gene ID" value="WBGene00259892"/>
</dbReference>
<keyword evidence="2" id="KW-1185">Reference proteome</keyword>
<dbReference type="AlphaFoldDB" id="A0A090L5M0"/>
<proteinExistence type="predicted"/>
<evidence type="ECO:0000313" key="2">
    <source>
        <dbReference type="Proteomes" id="UP000035682"/>
    </source>
</evidence>
<reference evidence="1 2" key="1">
    <citation type="submission" date="2014-09" db="EMBL/GenBank/DDBJ databases">
        <authorList>
            <person name="Martin A.A."/>
        </authorList>
    </citation>
    <scope>NUCLEOTIDE SEQUENCE</scope>
    <source>
        <strain evidence="2">ED321</strain>
        <strain evidence="1">ED321 Heterogonic</strain>
    </source>
</reference>
<sequence length="272" mass="31960">MNNLSCLPKPKMKEFKIKSFYETDSRIKISLLLNCEYNLMNINDVYISLDSKEIPEIENLFKKMDFTKVSFIEFDVTGKTIIFDILLQYFKQNSSIGTLIIDIKRSPIFESFSNFIKKLNYVSCLHLKKLCFSHENIPKNYILPMTKTMEYLFIEECQCTSFVNSEMINKLFSNNNNLKNIAIFSKCNTFQNDLFKSIRNRQKLSINQKINVINYTVYLLSSNDNDEVNRYLQQIFPHKNFIVSQWCTSIHTIDCYNTGQCTVSEIRIDALS</sequence>
<name>A0A090L5M0_STRRB</name>
<organism evidence="1">
    <name type="scientific">Strongyloides ratti</name>
    <name type="common">Parasitic roundworm</name>
    <dbReference type="NCBI Taxonomy" id="34506"/>
    <lineage>
        <taxon>Eukaryota</taxon>
        <taxon>Metazoa</taxon>
        <taxon>Ecdysozoa</taxon>
        <taxon>Nematoda</taxon>
        <taxon>Chromadorea</taxon>
        <taxon>Rhabditida</taxon>
        <taxon>Tylenchina</taxon>
        <taxon>Panagrolaimomorpha</taxon>
        <taxon>Strongyloidoidea</taxon>
        <taxon>Strongyloididae</taxon>
        <taxon>Strongyloides</taxon>
    </lineage>
</organism>